<dbReference type="EMBL" id="RBIL01000002">
    <property type="protein sequence ID" value="RKQ87936.1"/>
    <property type="molecule type" value="Genomic_DNA"/>
</dbReference>
<dbReference type="AlphaFoldDB" id="A0A660L226"/>
<accession>A0A660L226</accession>
<dbReference type="Proteomes" id="UP000278962">
    <property type="component" value="Unassembled WGS sequence"/>
</dbReference>
<reference evidence="1 2" key="1">
    <citation type="submission" date="2018-10" db="EMBL/GenBank/DDBJ databases">
        <title>Genomic Encyclopedia of Archaeal and Bacterial Type Strains, Phase II (KMG-II): from individual species to whole genera.</title>
        <authorList>
            <person name="Goeker M."/>
        </authorList>
    </citation>
    <scope>NUCLEOTIDE SEQUENCE [LARGE SCALE GENOMIC DNA]</scope>
    <source>
        <strain evidence="1 2">DSM 14954</strain>
    </source>
</reference>
<keyword evidence="2" id="KW-1185">Reference proteome</keyword>
<sequence>MGFLAFLHAQLDAPERGAADRRAPGLAYLILRLFRGAAERLPALSKADTRTR</sequence>
<name>A0A660L226_9ACTN</name>
<proteinExistence type="predicted"/>
<evidence type="ECO:0000313" key="1">
    <source>
        <dbReference type="EMBL" id="RKQ87936.1"/>
    </source>
</evidence>
<gene>
    <name evidence="1" type="ORF">C8N24_5970</name>
</gene>
<comment type="caution">
    <text evidence="1">The sequence shown here is derived from an EMBL/GenBank/DDBJ whole genome shotgun (WGS) entry which is preliminary data.</text>
</comment>
<organism evidence="1 2">
    <name type="scientific">Solirubrobacter pauli</name>
    <dbReference type="NCBI Taxonomy" id="166793"/>
    <lineage>
        <taxon>Bacteria</taxon>
        <taxon>Bacillati</taxon>
        <taxon>Actinomycetota</taxon>
        <taxon>Thermoleophilia</taxon>
        <taxon>Solirubrobacterales</taxon>
        <taxon>Solirubrobacteraceae</taxon>
        <taxon>Solirubrobacter</taxon>
    </lineage>
</organism>
<evidence type="ECO:0000313" key="2">
    <source>
        <dbReference type="Proteomes" id="UP000278962"/>
    </source>
</evidence>
<protein>
    <submittedName>
        <fullName evidence="1">Uncharacterized protein</fullName>
    </submittedName>
</protein>